<feature type="domain" description="Nudix hydrolase" evidence="1">
    <location>
        <begin position="25"/>
        <end position="164"/>
    </location>
</feature>
<dbReference type="SUPFAM" id="SSF55811">
    <property type="entry name" value="Nudix"/>
    <property type="match status" value="1"/>
</dbReference>
<dbReference type="Pfam" id="PF00293">
    <property type="entry name" value="NUDIX"/>
    <property type="match status" value="1"/>
</dbReference>
<dbReference type="PANTHER" id="PTHR10885:SF0">
    <property type="entry name" value="ISOPENTENYL-DIPHOSPHATE DELTA-ISOMERASE"/>
    <property type="match status" value="1"/>
</dbReference>
<proteinExistence type="predicted"/>
<gene>
    <name evidence="2" type="ORF">G8O30_14900</name>
</gene>
<sequence length="208" mass="24548">MIMVVDEDRNSLYPATREKIHREGLWHEVFHCWLLDTSAESPFVYLQERSLTKADFPGLYDISAVGHILKGESIQDGVREVEEELGLSVKLEDLRRLAIVKTETIIGEFKDFEHPHVYLLDKQMSWDDFSVQLSEVRGMARVPLRNLFNFTLKKVQSLEIEGFRMDNGVQTFYKEEVDYSNFVPHDRKYWREVLEPMVEYCNRQGKRV</sequence>
<evidence type="ECO:0000259" key="1">
    <source>
        <dbReference type="PROSITE" id="PS51462"/>
    </source>
</evidence>
<evidence type="ECO:0000313" key="2">
    <source>
        <dbReference type="EMBL" id="QPC48125.1"/>
    </source>
</evidence>
<reference evidence="2 3" key="1">
    <citation type="submission" date="2019-07" db="EMBL/GenBank/DDBJ databases">
        <title>Genome sequence of 2 isolates from Red Sea Mangroves.</title>
        <authorList>
            <person name="Sefrji F."/>
            <person name="Michoud G."/>
            <person name="Merlino G."/>
            <person name="Daffonchio D."/>
        </authorList>
    </citation>
    <scope>NUCLEOTIDE SEQUENCE [LARGE SCALE GENOMIC DNA]</scope>
    <source>
        <strain evidence="2 3">R1DC41</strain>
    </source>
</reference>
<protein>
    <submittedName>
        <fullName evidence="2">NUDIX domain-containing protein</fullName>
    </submittedName>
</protein>
<dbReference type="InterPro" id="IPR000086">
    <property type="entry name" value="NUDIX_hydrolase_dom"/>
</dbReference>
<dbReference type="CDD" id="cd04692">
    <property type="entry name" value="NUDIX_Hydrolase"/>
    <property type="match status" value="1"/>
</dbReference>
<keyword evidence="3" id="KW-1185">Reference proteome</keyword>
<dbReference type="KEGG" id="mcui:G8O30_14900"/>
<dbReference type="AlphaFoldDB" id="A0A7S8HH56"/>
<dbReference type="Proteomes" id="UP000593626">
    <property type="component" value="Chromosome"/>
</dbReference>
<dbReference type="PROSITE" id="PS51462">
    <property type="entry name" value="NUDIX"/>
    <property type="match status" value="1"/>
</dbReference>
<evidence type="ECO:0000313" key="3">
    <source>
        <dbReference type="Proteomes" id="UP000593626"/>
    </source>
</evidence>
<dbReference type="RefSeq" id="WP_239672808.1">
    <property type="nucleotide sequence ID" value="NZ_CP049742.1"/>
</dbReference>
<dbReference type="EMBL" id="CP049742">
    <property type="protein sequence ID" value="QPC48125.1"/>
    <property type="molecule type" value="Genomic_DNA"/>
</dbReference>
<dbReference type="GO" id="GO:0003824">
    <property type="term" value="F:catalytic activity"/>
    <property type="evidence" value="ECO:0007669"/>
    <property type="project" value="UniProtKB-ARBA"/>
</dbReference>
<dbReference type="Gene3D" id="3.90.79.10">
    <property type="entry name" value="Nucleoside Triphosphate Pyrophosphohydrolase"/>
    <property type="match status" value="1"/>
</dbReference>
<accession>A0A7S8HH56</accession>
<dbReference type="InterPro" id="IPR015797">
    <property type="entry name" value="NUDIX_hydrolase-like_dom_sf"/>
</dbReference>
<name>A0A7S8HH56_9BACI</name>
<dbReference type="PANTHER" id="PTHR10885">
    <property type="entry name" value="ISOPENTENYL-DIPHOSPHATE DELTA-ISOMERASE"/>
    <property type="match status" value="1"/>
</dbReference>
<organism evidence="2 3">
    <name type="scientific">Mangrovibacillus cuniculi</name>
    <dbReference type="NCBI Taxonomy" id="2593652"/>
    <lineage>
        <taxon>Bacteria</taxon>
        <taxon>Bacillati</taxon>
        <taxon>Bacillota</taxon>
        <taxon>Bacilli</taxon>
        <taxon>Bacillales</taxon>
        <taxon>Bacillaceae</taxon>
        <taxon>Mangrovibacillus</taxon>
    </lineage>
</organism>